<evidence type="ECO:0000259" key="2">
    <source>
        <dbReference type="Pfam" id="PF21023"/>
    </source>
</evidence>
<feature type="compositionally biased region" description="Basic and acidic residues" evidence="1">
    <location>
        <begin position="14"/>
        <end position="53"/>
    </location>
</feature>
<dbReference type="PANTHER" id="PTHR12789:SF0">
    <property type="entry name" value="DENSITY-REGULATED PROTEIN"/>
    <property type="match status" value="1"/>
</dbReference>
<gene>
    <name evidence="3" type="ORF">L484_027283</name>
</gene>
<dbReference type="GO" id="GO:0002188">
    <property type="term" value="P:translation reinitiation"/>
    <property type="evidence" value="ECO:0007669"/>
    <property type="project" value="TreeGrafter"/>
</dbReference>
<keyword evidence="4" id="KW-1185">Reference proteome</keyword>
<dbReference type="EMBL" id="KE343704">
    <property type="protein sequence ID" value="EXB38849.1"/>
    <property type="molecule type" value="Genomic_DNA"/>
</dbReference>
<feature type="region of interest" description="Disordered" evidence="1">
    <location>
        <begin position="1"/>
        <end position="57"/>
    </location>
</feature>
<evidence type="ECO:0000313" key="4">
    <source>
        <dbReference type="Proteomes" id="UP000030645"/>
    </source>
</evidence>
<dbReference type="eggNOG" id="KOG3239">
    <property type="taxonomic scope" value="Eukaryota"/>
</dbReference>
<name>W9QUN3_9ROSA</name>
<sequence>MERDLPGCGGTPNRQDRHDRLSTTETKNRGEASRDSSSRSPEKRGGGRREKTKTFRPSLSSQSLLLHSRALVLLLLLLLPSMAEKPQPFRVLYCAVCSLPAEYCEFGPDFEKCKPWLIQNAPDLYPDLVKDSNAKEADKVAEQLQSTGIFSGGGEGAASSGEFIIVVMYVD</sequence>
<dbReference type="InterPro" id="IPR048517">
    <property type="entry name" value="DENR_N"/>
</dbReference>
<dbReference type="GO" id="GO:0003729">
    <property type="term" value="F:mRNA binding"/>
    <property type="evidence" value="ECO:0007669"/>
    <property type="project" value="TreeGrafter"/>
</dbReference>
<dbReference type="InterPro" id="IPR050318">
    <property type="entry name" value="DENR/SUI1_TIF"/>
</dbReference>
<evidence type="ECO:0000313" key="3">
    <source>
        <dbReference type="EMBL" id="EXB38849.1"/>
    </source>
</evidence>
<protein>
    <recommendedName>
        <fullName evidence="2">DENR N-terminal domain-containing protein</fullName>
    </recommendedName>
</protein>
<dbReference type="GO" id="GO:0001731">
    <property type="term" value="P:formation of translation preinitiation complex"/>
    <property type="evidence" value="ECO:0007669"/>
    <property type="project" value="TreeGrafter"/>
</dbReference>
<organism evidence="3 4">
    <name type="scientific">Morus notabilis</name>
    <dbReference type="NCBI Taxonomy" id="981085"/>
    <lineage>
        <taxon>Eukaryota</taxon>
        <taxon>Viridiplantae</taxon>
        <taxon>Streptophyta</taxon>
        <taxon>Embryophyta</taxon>
        <taxon>Tracheophyta</taxon>
        <taxon>Spermatophyta</taxon>
        <taxon>Magnoliopsida</taxon>
        <taxon>eudicotyledons</taxon>
        <taxon>Gunneridae</taxon>
        <taxon>Pentapetalae</taxon>
        <taxon>rosids</taxon>
        <taxon>fabids</taxon>
        <taxon>Rosales</taxon>
        <taxon>Moraceae</taxon>
        <taxon>Moreae</taxon>
        <taxon>Morus</taxon>
    </lineage>
</organism>
<dbReference type="Pfam" id="PF21023">
    <property type="entry name" value="DENR_N"/>
    <property type="match status" value="1"/>
</dbReference>
<dbReference type="PANTHER" id="PTHR12789">
    <property type="entry name" value="DENSITY-REGULATED PROTEIN HOMOLOG"/>
    <property type="match status" value="1"/>
</dbReference>
<accession>W9QUN3</accession>
<dbReference type="Proteomes" id="UP000030645">
    <property type="component" value="Unassembled WGS sequence"/>
</dbReference>
<evidence type="ECO:0000256" key="1">
    <source>
        <dbReference type="SAM" id="MobiDB-lite"/>
    </source>
</evidence>
<reference evidence="4" key="1">
    <citation type="submission" date="2013-01" db="EMBL/GenBank/DDBJ databases">
        <title>Draft Genome Sequence of a Mulberry Tree, Morus notabilis C.K. Schneid.</title>
        <authorList>
            <person name="He N."/>
            <person name="Zhao S."/>
        </authorList>
    </citation>
    <scope>NUCLEOTIDE SEQUENCE</scope>
</reference>
<proteinExistence type="predicted"/>
<dbReference type="STRING" id="981085.W9QUN3"/>
<feature type="domain" description="DENR N-terminal" evidence="2">
    <location>
        <begin position="91"/>
        <end position="126"/>
    </location>
</feature>
<dbReference type="AlphaFoldDB" id="W9QUN3"/>